<proteinExistence type="predicted"/>
<feature type="region of interest" description="Disordered" evidence="1">
    <location>
        <begin position="105"/>
        <end position="165"/>
    </location>
</feature>
<dbReference type="Pfam" id="PF01471">
    <property type="entry name" value="PG_binding_1"/>
    <property type="match status" value="1"/>
</dbReference>
<evidence type="ECO:0000313" key="5">
    <source>
        <dbReference type="Proteomes" id="UP000481583"/>
    </source>
</evidence>
<keyword evidence="5" id="KW-1185">Reference proteome</keyword>
<evidence type="ECO:0000259" key="3">
    <source>
        <dbReference type="Pfam" id="PF01471"/>
    </source>
</evidence>
<feature type="region of interest" description="Disordered" evidence="1">
    <location>
        <begin position="1"/>
        <end position="44"/>
    </location>
</feature>
<accession>A0A6G4U3L6</accession>
<evidence type="ECO:0000256" key="1">
    <source>
        <dbReference type="SAM" id="MobiDB-lite"/>
    </source>
</evidence>
<gene>
    <name evidence="4" type="ORF">G5C51_20695</name>
</gene>
<organism evidence="4 5">
    <name type="scientific">Streptomyces coryli</name>
    <dbReference type="NCBI Taxonomy" id="1128680"/>
    <lineage>
        <taxon>Bacteria</taxon>
        <taxon>Bacillati</taxon>
        <taxon>Actinomycetota</taxon>
        <taxon>Actinomycetes</taxon>
        <taxon>Kitasatosporales</taxon>
        <taxon>Streptomycetaceae</taxon>
        <taxon>Streptomyces</taxon>
    </lineage>
</organism>
<dbReference type="SUPFAM" id="SSF47090">
    <property type="entry name" value="PGBD-like"/>
    <property type="match status" value="1"/>
</dbReference>
<name>A0A6G4U3L6_9ACTN</name>
<comment type="caution">
    <text evidence="4">The sequence shown here is derived from an EMBL/GenBank/DDBJ whole genome shotgun (WGS) entry which is preliminary data.</text>
</comment>
<dbReference type="InterPro" id="IPR036365">
    <property type="entry name" value="PGBD-like_sf"/>
</dbReference>
<reference evidence="4 5" key="1">
    <citation type="submission" date="2020-02" db="EMBL/GenBank/DDBJ databases">
        <title>Whole-genome analyses of novel actinobacteria.</title>
        <authorList>
            <person name="Sahin N."/>
        </authorList>
    </citation>
    <scope>NUCLEOTIDE SEQUENCE [LARGE SCALE GENOMIC DNA]</scope>
    <source>
        <strain evidence="4 5">A7024</strain>
    </source>
</reference>
<dbReference type="RefSeq" id="WP_165239565.1">
    <property type="nucleotide sequence ID" value="NZ_JAAKZV010000091.1"/>
</dbReference>
<dbReference type="InterPro" id="IPR002477">
    <property type="entry name" value="Peptidoglycan-bd-like"/>
</dbReference>
<evidence type="ECO:0000256" key="2">
    <source>
        <dbReference type="SAM" id="Phobius"/>
    </source>
</evidence>
<feature type="domain" description="Peptidoglycan binding-like" evidence="3">
    <location>
        <begin position="171"/>
        <end position="232"/>
    </location>
</feature>
<dbReference type="AlphaFoldDB" id="A0A6G4U3L6"/>
<dbReference type="InterPro" id="IPR036366">
    <property type="entry name" value="PGBDSf"/>
</dbReference>
<evidence type="ECO:0000313" key="4">
    <source>
        <dbReference type="EMBL" id="NGN66306.1"/>
    </source>
</evidence>
<feature type="transmembrane region" description="Helical" evidence="2">
    <location>
        <begin position="75"/>
        <end position="95"/>
    </location>
</feature>
<dbReference type="Proteomes" id="UP000481583">
    <property type="component" value="Unassembled WGS sequence"/>
</dbReference>
<keyword evidence="2" id="KW-0472">Membrane</keyword>
<protein>
    <recommendedName>
        <fullName evidence="3">Peptidoglycan binding-like domain-containing protein</fullName>
    </recommendedName>
</protein>
<keyword evidence="2" id="KW-1133">Transmembrane helix</keyword>
<keyword evidence="2" id="KW-0812">Transmembrane</keyword>
<sequence length="239" mass="24350">MSSGTCPTCGFPEAACPGHGTTPTGMPDAPPISHGPSNAAPGDLQLFDAARPEPVQPSRPADETALPSARRLPPVWVTLAVVGAVILAATGALLLHLHNSQPDDQPVGMPVITPSAGDSSSSPATKPAKTREPATPPADRSSPRRNASEARTPTASPSRDDSAYLEPGEEGAQVAYLQQDLADLGFYGKDGLDAGGQYGPLTAAAVTSLRNNYGVMDDGGEGVAGPKTLAKIRELTGRG</sequence>
<dbReference type="EMBL" id="JAAKZV010000091">
    <property type="protein sequence ID" value="NGN66306.1"/>
    <property type="molecule type" value="Genomic_DNA"/>
</dbReference>
<dbReference type="Gene3D" id="1.10.101.10">
    <property type="entry name" value="PGBD-like superfamily/PGBD"/>
    <property type="match status" value="1"/>
</dbReference>